<feature type="signal peptide" evidence="4">
    <location>
        <begin position="1"/>
        <end position="20"/>
    </location>
</feature>
<gene>
    <name evidence="6" type="ORF">I5M19_13785</name>
</gene>
<keyword evidence="4" id="KW-0732">Signal</keyword>
<keyword evidence="2" id="KW-0472">Membrane</keyword>
<dbReference type="SUPFAM" id="SSF49452">
    <property type="entry name" value="Starch-binding domain-like"/>
    <property type="match status" value="1"/>
</dbReference>
<dbReference type="SUPFAM" id="SSF56935">
    <property type="entry name" value="Porins"/>
    <property type="match status" value="1"/>
</dbReference>
<proteinExistence type="predicted"/>
<dbReference type="GO" id="GO:0009279">
    <property type="term" value="C:cell outer membrane"/>
    <property type="evidence" value="ECO:0007669"/>
    <property type="project" value="UniProtKB-SubCell"/>
</dbReference>
<feature type="chain" id="PRO_5037298442" evidence="4">
    <location>
        <begin position="21"/>
        <end position="933"/>
    </location>
</feature>
<protein>
    <submittedName>
        <fullName evidence="6">Outer membrane beta-barrel protein</fullName>
    </submittedName>
</protein>
<comment type="caution">
    <text evidence="6">The sequence shown here is derived from an EMBL/GenBank/DDBJ whole genome shotgun (WGS) entry which is preliminary data.</text>
</comment>
<dbReference type="RefSeq" id="WP_200066945.1">
    <property type="nucleotide sequence ID" value="NZ_JAEHFW010000003.1"/>
</dbReference>
<evidence type="ECO:0000256" key="4">
    <source>
        <dbReference type="SAM" id="SignalP"/>
    </source>
</evidence>
<dbReference type="Pfam" id="PF14905">
    <property type="entry name" value="OMP_b-brl_3"/>
    <property type="match status" value="1"/>
</dbReference>
<keyword evidence="3" id="KW-0998">Cell outer membrane</keyword>
<dbReference type="AlphaFoldDB" id="A0A934PWF4"/>
<comment type="subcellular location">
    <subcellularLocation>
        <location evidence="1">Cell outer membrane</location>
    </subcellularLocation>
</comment>
<dbReference type="EMBL" id="JAEHFW010000003">
    <property type="protein sequence ID" value="MBK0380390.1"/>
    <property type="molecule type" value="Genomic_DNA"/>
</dbReference>
<evidence type="ECO:0000313" key="6">
    <source>
        <dbReference type="EMBL" id="MBK0380390.1"/>
    </source>
</evidence>
<feature type="domain" description="Outer membrane protein beta-barrel" evidence="5">
    <location>
        <begin position="461"/>
        <end position="919"/>
    </location>
</feature>
<evidence type="ECO:0000256" key="3">
    <source>
        <dbReference type="ARBA" id="ARBA00023237"/>
    </source>
</evidence>
<organism evidence="6 7">
    <name type="scientific">Mucilaginibacter segetis</name>
    <dbReference type="NCBI Taxonomy" id="2793071"/>
    <lineage>
        <taxon>Bacteria</taxon>
        <taxon>Pseudomonadati</taxon>
        <taxon>Bacteroidota</taxon>
        <taxon>Sphingobacteriia</taxon>
        <taxon>Sphingobacteriales</taxon>
        <taxon>Sphingobacteriaceae</taxon>
        <taxon>Mucilaginibacter</taxon>
    </lineage>
</organism>
<dbReference type="Gene3D" id="2.40.170.20">
    <property type="entry name" value="TonB-dependent receptor, beta-barrel domain"/>
    <property type="match status" value="1"/>
</dbReference>
<evidence type="ECO:0000256" key="2">
    <source>
        <dbReference type="ARBA" id="ARBA00023136"/>
    </source>
</evidence>
<dbReference type="InterPro" id="IPR041700">
    <property type="entry name" value="OMP_b-brl_3"/>
</dbReference>
<dbReference type="GO" id="GO:0030246">
    <property type="term" value="F:carbohydrate binding"/>
    <property type="evidence" value="ECO:0007669"/>
    <property type="project" value="InterPro"/>
</dbReference>
<keyword evidence="7" id="KW-1185">Reference proteome</keyword>
<evidence type="ECO:0000256" key="1">
    <source>
        <dbReference type="ARBA" id="ARBA00004442"/>
    </source>
</evidence>
<evidence type="ECO:0000259" key="5">
    <source>
        <dbReference type="Pfam" id="PF14905"/>
    </source>
</evidence>
<accession>A0A934PWF4</accession>
<dbReference type="Proteomes" id="UP000613193">
    <property type="component" value="Unassembled WGS sequence"/>
</dbReference>
<dbReference type="InterPro" id="IPR013784">
    <property type="entry name" value="Carb-bd-like_fold"/>
</dbReference>
<reference evidence="6" key="1">
    <citation type="submission" date="2020-12" db="EMBL/GenBank/DDBJ databases">
        <title>Bacterial novel species Mucilaginibacter sp. SD-g isolated from soil.</title>
        <authorList>
            <person name="Jung H.-Y."/>
        </authorList>
    </citation>
    <scope>NUCLEOTIDE SEQUENCE</scope>
    <source>
        <strain evidence="6">SD-g</strain>
    </source>
</reference>
<dbReference type="Pfam" id="PF13620">
    <property type="entry name" value="CarboxypepD_reg"/>
    <property type="match status" value="1"/>
</dbReference>
<evidence type="ECO:0000313" key="7">
    <source>
        <dbReference type="Proteomes" id="UP000613193"/>
    </source>
</evidence>
<dbReference type="InterPro" id="IPR036942">
    <property type="entry name" value="Beta-barrel_TonB_sf"/>
</dbReference>
<name>A0A934PWF4_9SPHI</name>
<sequence>MRITIIALAFFCFCTISLKAQQTYSVKGTAVDSVANAKLVNTSVSVLNAKDSTLVNFTRADANGAFNVSKLHKGDFILLVTYPGYADYVERFTLDSVNTTHTFGVIDMQLKSRLLKEVMIKGTAAAIKIKGDTTEYNAAAFKIEPNSKVEDLLRQLPGIQVDKDGKITAQGQSVPKVLVDGEEFFGDDPTLVTKNIRADMVDKVQLYDKKSDQATFTGIDDGEKTKTINIKLKEDKKNGYFGKVTGGVGTDGYYDSQALFNKFKGKMKFSAYGTLSNTGKTGLGWEDNSKLGTGGNMDFTDDGGIIIYGGGGDDLDSFDGRYNGQGIPVARTGGLHYDNKWDGDKQSINTNYKVGSIEVTGNNNTLTQNTLPDRIINSNSDQTYDNFLFRQKLDAIYQLKIDTTSNLKLTVSGTLRNGDTRSDYDATSYRSTTDSLLNKNNRSVTNHTDGQQFNATAFYNKKFKKKGRTFSLNVNTAVNNTKSNGFLNSEIDYYNKQSQLDSSQVIDQLKTTNIKSTTLFTNATYTEPITQSLSLVLNYGISLNNSNANRLSYDKAGNLYNVLNDSLSSDYKFNQFSNQGGVMFNYKKGKNILNFGTKVAAVQFKQIDIFNNTEYKRNFTNWTPQASYQYKISQQQSLRLSYYGNPTQPTIDQIQPVRVNDDPLNITLGNPDLGPSFTHRFYGNYNSYKVLSGQSIWLNGSYSFTTNPIVNNITTDSTGKTTIQYLNLAGKKPSNYYTSIYLDRKISLFDMNIGVNFNLNGNTYYSLKNSELNTTKSNTFRGGLNINKYVQKKYYFRLNAGPSYTVGKSSLNPDINNNGRGFNASGSFNVYLPGKFQIGADGDYTYQAATQSFATDFKQFILNANITKSFLKSEGLKIILSGNDLLNQNKGFSRNSNGQNFTQSTYTTIKRYFMFSVSWDFSGFGKGTTPKAN</sequence>